<feature type="compositionally biased region" description="Low complexity" evidence="1">
    <location>
        <begin position="51"/>
        <end position="62"/>
    </location>
</feature>
<feature type="compositionally biased region" description="Polar residues" evidence="1">
    <location>
        <begin position="962"/>
        <end position="973"/>
    </location>
</feature>
<feature type="compositionally biased region" description="Basic and acidic residues" evidence="1">
    <location>
        <begin position="1099"/>
        <end position="1109"/>
    </location>
</feature>
<dbReference type="InterPro" id="IPR018564">
    <property type="entry name" value="Repl_chkpnt_MRC1_dom"/>
</dbReference>
<feature type="region of interest" description="Disordered" evidence="1">
    <location>
        <begin position="124"/>
        <end position="343"/>
    </location>
</feature>
<feature type="compositionally biased region" description="Low complexity" evidence="1">
    <location>
        <begin position="1316"/>
        <end position="1325"/>
    </location>
</feature>
<name>A0ABR3FZW2_9AGAR</name>
<feature type="compositionally biased region" description="Acidic residues" evidence="1">
    <location>
        <begin position="220"/>
        <end position="229"/>
    </location>
</feature>
<gene>
    <name evidence="3" type="ORF">V5O48_001121</name>
</gene>
<feature type="compositionally biased region" description="Polar residues" evidence="1">
    <location>
        <begin position="187"/>
        <end position="208"/>
    </location>
</feature>
<reference evidence="3 4" key="1">
    <citation type="submission" date="2024-02" db="EMBL/GenBank/DDBJ databases">
        <title>A draft genome for the cacao thread blight pathogen Marasmius crinis-equi.</title>
        <authorList>
            <person name="Cohen S.P."/>
            <person name="Baruah I.K."/>
            <person name="Amoako-Attah I."/>
            <person name="Bukari Y."/>
            <person name="Meinhardt L.W."/>
            <person name="Bailey B.A."/>
        </authorList>
    </citation>
    <scope>NUCLEOTIDE SEQUENCE [LARGE SCALE GENOMIC DNA]</scope>
    <source>
        <strain evidence="3 4">GH-76</strain>
    </source>
</reference>
<feature type="compositionally biased region" description="Acidic residues" evidence="1">
    <location>
        <begin position="1004"/>
        <end position="1013"/>
    </location>
</feature>
<feature type="domain" description="DNA replication checkpoint mediator MRC1" evidence="2">
    <location>
        <begin position="1064"/>
        <end position="1203"/>
    </location>
</feature>
<sequence>MPLTKENSIIADSTISSSPSHVITPIKRPTRTYGRPRDGPSTSDAEHHRSSSSSSGSGFSRSIYRTGPPNTQEEIPPSSEPAHSSPGHRQDLIGEVEDEGSSDGDASPVRGFGLREALRAIDEKYDAEDMEKGDFHEKSSAREANQKAVLKPFPAEQRKNERTLFPPVSATPLRPSEDDVFGGSLLTLASSSQGASNPDPESNSPQVTNRKRVSRRVNTDEESDGEQDEQEKSSPAKFPINSPTARASSPTPPTSEDDMPAPKRTQKGKGKASSTRDSVPPLQFEEETSAVSDKPGGETKPQQKQRKVKALKKKELQELNKEKNRMKAERQVHIAPAEPGQDRSLRAFHGRLLASMPTPQGNAIHAVQVPAQSSPIQQFSSPRKALNPLAFKAIGDIPSRAASDSEDELPDLREVLEGTKDAKSAVPDEHKRRLREKKQQALSAAFRRDVDDDDDLEIVPTTSSSKSTSAPRRDIPMLQPRSAPMSIRKPFQAKRDLPKPAHKDVKKALMPKDVNEALYRQVRMREKAERQKREEEFLRNGGTLPEAKQEPGVNGDAMHEMLRKRLEAGPRNEGDIGEDDEEDGSDEDWDPEREEQYRGSASPEPQAGDRDSDEGDDDDMDTEPVDATLVNTLDDDADSEETPSQEEPLKLQRPRRNNARIESDSEGENDENAAPPLTFDVDATMTPVPRRGSVSSVEGVTEDEYDKENDTRRMYDRSEDKENTAVVRHAANVSRPALGSRQGSLFGLAEGLSSRLSMSPGDRILTDDENDENGPKESHRPPLRPLRSTDTLLASPSVPFFNRIQQAAPDPLSTPSGESSTSALQPALNLVRPRPNAGFSQFSEDESENVAVKPLEGGFADLFESTTQNSPSSSRGKPFGERKPLPALGLTQDVEGQTLLVVDEKLKRQADEIFEKEQGWLVERADKGQDKQPELYINDAGFLTQTRPEGTPDVYRPPPTQTQPLSRQASQALFSRRPTLSEAGFTPTVSNQRTPFRDISLTETDFEVADETPLDSPSTSPRRRRLTKRRDTLPPGDVRKLPSPPPFLESFKPKKNKAPKGNRHAKSEFVEGEAQESDEETFGFFKQKGQDDEEDGEDQDKTLENLVDDKEMDEETENVQAVMEKYQEHAEADDKELERIAQAAADGELRKKRKHGLGVDDSDDEDSENYRNEKARRKMAKVEVDRENIRQLKEDPATRAFYEVYTKAIDDDDNEVAYLVDETPADVTMGDDTVVADEDDEDRVVTRAQLMDELRQARAAQIDQGEDTPAFNPTDVSWCDEDEERTSVPTKMFSGRKGTDPRGAKRRGNEQIGFDSESQSSSFISEETKEKMQKWAATENRTRAKRGNVRSGSHTAVTGHRKIVNGGGSLRRGAASASKDSGAAARPANPVKSAPSFLNSAMDRSSRFEQ</sequence>
<feature type="compositionally biased region" description="Acidic residues" evidence="1">
    <location>
        <begin position="611"/>
        <end position="624"/>
    </location>
</feature>
<feature type="compositionally biased region" description="Basic and acidic residues" evidence="1">
    <location>
        <begin position="313"/>
        <end position="332"/>
    </location>
</feature>
<feature type="region of interest" description="Disordered" evidence="1">
    <location>
        <begin position="861"/>
        <end position="890"/>
    </location>
</feature>
<dbReference type="Proteomes" id="UP001465976">
    <property type="component" value="Unassembled WGS sequence"/>
</dbReference>
<feature type="region of interest" description="Disordered" evidence="1">
    <location>
        <begin position="525"/>
        <end position="826"/>
    </location>
</feature>
<evidence type="ECO:0000256" key="1">
    <source>
        <dbReference type="SAM" id="MobiDB-lite"/>
    </source>
</evidence>
<feature type="compositionally biased region" description="Acidic residues" evidence="1">
    <location>
        <begin position="1070"/>
        <end position="1081"/>
    </location>
</feature>
<feature type="compositionally biased region" description="Basic residues" evidence="1">
    <location>
        <begin position="303"/>
        <end position="312"/>
    </location>
</feature>
<dbReference type="EMBL" id="JBAHYK010000020">
    <property type="protein sequence ID" value="KAL0580927.1"/>
    <property type="molecule type" value="Genomic_DNA"/>
</dbReference>
<dbReference type="Pfam" id="PF09444">
    <property type="entry name" value="MRC1"/>
    <property type="match status" value="1"/>
</dbReference>
<feature type="region of interest" description="Disordered" evidence="1">
    <location>
        <begin position="1"/>
        <end position="112"/>
    </location>
</feature>
<feature type="compositionally biased region" description="Basic residues" evidence="1">
    <location>
        <begin position="1053"/>
        <end position="1064"/>
    </location>
</feature>
<feature type="region of interest" description="Disordered" evidence="1">
    <location>
        <begin position="1258"/>
        <end position="1410"/>
    </location>
</feature>
<feature type="compositionally biased region" description="Basic and acidic residues" evidence="1">
    <location>
        <begin position="1125"/>
        <end position="1139"/>
    </location>
</feature>
<feature type="region of interest" description="Disordered" evidence="1">
    <location>
        <begin position="399"/>
        <end position="512"/>
    </location>
</feature>
<feature type="compositionally biased region" description="Basic and acidic residues" evidence="1">
    <location>
        <begin position="1029"/>
        <end position="1040"/>
    </location>
</feature>
<feature type="compositionally biased region" description="Polar residues" evidence="1">
    <location>
        <begin position="813"/>
        <end position="824"/>
    </location>
</feature>
<feature type="compositionally biased region" description="Basic and acidic residues" evidence="1">
    <location>
        <begin position="557"/>
        <end position="574"/>
    </location>
</feature>
<organism evidence="3 4">
    <name type="scientific">Marasmius crinis-equi</name>
    <dbReference type="NCBI Taxonomy" id="585013"/>
    <lineage>
        <taxon>Eukaryota</taxon>
        <taxon>Fungi</taxon>
        <taxon>Dikarya</taxon>
        <taxon>Basidiomycota</taxon>
        <taxon>Agaricomycotina</taxon>
        <taxon>Agaricomycetes</taxon>
        <taxon>Agaricomycetidae</taxon>
        <taxon>Agaricales</taxon>
        <taxon>Marasmiineae</taxon>
        <taxon>Marasmiaceae</taxon>
        <taxon>Marasmius</taxon>
    </lineage>
</organism>
<feature type="compositionally biased region" description="Polar residues" evidence="1">
    <location>
        <begin position="864"/>
        <end position="875"/>
    </location>
</feature>
<feature type="compositionally biased region" description="Basic and acidic residues" evidence="1">
    <location>
        <begin position="1297"/>
        <end position="1309"/>
    </location>
</feature>
<evidence type="ECO:0000313" key="3">
    <source>
        <dbReference type="EMBL" id="KAL0580927.1"/>
    </source>
</evidence>
<comment type="caution">
    <text evidence="3">The sequence shown here is derived from an EMBL/GenBank/DDBJ whole genome shotgun (WGS) entry which is preliminary data.</text>
</comment>
<feature type="compositionally biased region" description="Basic and acidic residues" evidence="1">
    <location>
        <begin position="493"/>
        <end position="507"/>
    </location>
</feature>
<feature type="compositionally biased region" description="Acidic residues" evidence="1">
    <location>
        <begin position="575"/>
        <end position="593"/>
    </location>
</feature>
<feature type="compositionally biased region" description="Basic and acidic residues" evidence="1">
    <location>
        <begin position="525"/>
        <end position="538"/>
    </location>
</feature>
<feature type="compositionally biased region" description="Basic and acidic residues" evidence="1">
    <location>
        <begin position="410"/>
        <end position="431"/>
    </location>
</feature>
<feature type="compositionally biased region" description="Acidic residues" evidence="1">
    <location>
        <begin position="633"/>
        <end position="644"/>
    </location>
</feature>
<feature type="compositionally biased region" description="Low complexity" evidence="1">
    <location>
        <begin position="1371"/>
        <end position="1386"/>
    </location>
</feature>
<feature type="compositionally biased region" description="Basic and acidic residues" evidence="1">
    <location>
        <begin position="708"/>
        <end position="723"/>
    </location>
</feature>
<protein>
    <recommendedName>
        <fullName evidence="2">DNA replication checkpoint mediator MRC1 domain-containing protein</fullName>
    </recommendedName>
</protein>
<feature type="compositionally biased region" description="Basic and acidic residues" evidence="1">
    <location>
        <begin position="130"/>
        <end position="145"/>
    </location>
</feature>
<accession>A0ABR3FZW2</accession>
<feature type="region of interest" description="Disordered" evidence="1">
    <location>
        <begin position="939"/>
        <end position="1184"/>
    </location>
</feature>
<keyword evidence="4" id="KW-1185">Reference proteome</keyword>
<evidence type="ECO:0000259" key="2">
    <source>
        <dbReference type="Pfam" id="PF09444"/>
    </source>
</evidence>
<feature type="compositionally biased region" description="Polar residues" evidence="1">
    <location>
        <begin position="1"/>
        <end position="21"/>
    </location>
</feature>
<proteinExistence type="predicted"/>
<evidence type="ECO:0000313" key="4">
    <source>
        <dbReference type="Proteomes" id="UP001465976"/>
    </source>
</evidence>